<evidence type="ECO:0000313" key="2">
    <source>
        <dbReference type="EMBL" id="QDT01747.1"/>
    </source>
</evidence>
<dbReference type="Proteomes" id="UP000318538">
    <property type="component" value="Chromosome"/>
</dbReference>
<accession>A0A517N3N0</accession>
<name>A0A517N3N0_9BACT</name>
<dbReference type="GO" id="GO:0003700">
    <property type="term" value="F:DNA-binding transcription factor activity"/>
    <property type="evidence" value="ECO:0007669"/>
    <property type="project" value="InterPro"/>
</dbReference>
<sequence>MRVNPARSQGSRGNASQCRHPLAPPSAMLQHAGIASIQAVALLQVQEDVASANLNVGACGIPAARFVRNARANVDLQITIRILTIAVTSRPATRLGILSSEISLHLTPADQRIMSEFHGNLTDYSVDVWRTSYRLLGNAGDASECSQQTIADALRIDPTSVRSWRAVLCRIATRRAMDLLRRRYREQEVILRLDKEPGIDDPPNVDMEYDELCQQVRKALVALSANQVPLCANMRETTLNFIRVEGMEHSHDRYRQQKN</sequence>
<keyword evidence="3" id="KW-1185">Reference proteome</keyword>
<evidence type="ECO:0000256" key="1">
    <source>
        <dbReference type="SAM" id="MobiDB-lite"/>
    </source>
</evidence>
<organism evidence="2 3">
    <name type="scientific">Rubripirellula lacrimiformis</name>
    <dbReference type="NCBI Taxonomy" id="1930273"/>
    <lineage>
        <taxon>Bacteria</taxon>
        <taxon>Pseudomonadati</taxon>
        <taxon>Planctomycetota</taxon>
        <taxon>Planctomycetia</taxon>
        <taxon>Pirellulales</taxon>
        <taxon>Pirellulaceae</taxon>
        <taxon>Rubripirellula</taxon>
    </lineage>
</organism>
<dbReference type="SUPFAM" id="SSF88946">
    <property type="entry name" value="Sigma2 domain of RNA polymerase sigma factors"/>
    <property type="match status" value="1"/>
</dbReference>
<protein>
    <submittedName>
        <fullName evidence="2">RNA polymerase sigma factor</fullName>
    </submittedName>
</protein>
<evidence type="ECO:0000313" key="3">
    <source>
        <dbReference type="Proteomes" id="UP000318538"/>
    </source>
</evidence>
<dbReference type="KEGG" id="rlc:K227x_01140"/>
<proteinExistence type="predicted"/>
<feature type="region of interest" description="Disordered" evidence="1">
    <location>
        <begin position="1"/>
        <end position="22"/>
    </location>
</feature>
<dbReference type="Gene3D" id="1.10.1740.10">
    <property type="match status" value="1"/>
</dbReference>
<feature type="compositionally biased region" description="Polar residues" evidence="1">
    <location>
        <begin position="1"/>
        <end position="17"/>
    </location>
</feature>
<reference evidence="2 3" key="1">
    <citation type="submission" date="2019-02" db="EMBL/GenBank/DDBJ databases">
        <title>Deep-cultivation of Planctomycetes and their phenomic and genomic characterization uncovers novel biology.</title>
        <authorList>
            <person name="Wiegand S."/>
            <person name="Jogler M."/>
            <person name="Boedeker C."/>
            <person name="Pinto D."/>
            <person name="Vollmers J."/>
            <person name="Rivas-Marin E."/>
            <person name="Kohn T."/>
            <person name="Peeters S.H."/>
            <person name="Heuer A."/>
            <person name="Rast P."/>
            <person name="Oberbeckmann S."/>
            <person name="Bunk B."/>
            <person name="Jeske O."/>
            <person name="Meyerdierks A."/>
            <person name="Storesund J.E."/>
            <person name="Kallscheuer N."/>
            <person name="Luecker S."/>
            <person name="Lage O.M."/>
            <person name="Pohl T."/>
            <person name="Merkel B.J."/>
            <person name="Hornburger P."/>
            <person name="Mueller R.-W."/>
            <person name="Bruemmer F."/>
            <person name="Labrenz M."/>
            <person name="Spormann A.M."/>
            <person name="Op den Camp H."/>
            <person name="Overmann J."/>
            <person name="Amann R."/>
            <person name="Jetten M.S.M."/>
            <person name="Mascher T."/>
            <person name="Medema M.H."/>
            <person name="Devos D.P."/>
            <person name="Kaster A.-K."/>
            <person name="Ovreas L."/>
            <person name="Rohde M."/>
            <person name="Galperin M.Y."/>
            <person name="Jogler C."/>
        </authorList>
    </citation>
    <scope>NUCLEOTIDE SEQUENCE [LARGE SCALE GENOMIC DNA]</scope>
    <source>
        <strain evidence="2 3">K22_7</strain>
    </source>
</reference>
<dbReference type="EMBL" id="CP036525">
    <property type="protein sequence ID" value="QDT01747.1"/>
    <property type="molecule type" value="Genomic_DNA"/>
</dbReference>
<dbReference type="GO" id="GO:0006352">
    <property type="term" value="P:DNA-templated transcription initiation"/>
    <property type="evidence" value="ECO:0007669"/>
    <property type="project" value="InterPro"/>
</dbReference>
<gene>
    <name evidence="2" type="ORF">K227x_01140</name>
</gene>
<dbReference type="InterPro" id="IPR013325">
    <property type="entry name" value="RNA_pol_sigma_r2"/>
</dbReference>
<dbReference type="AlphaFoldDB" id="A0A517N3N0"/>